<evidence type="ECO:0000313" key="4">
    <source>
        <dbReference type="EMBL" id="MFD1485444.1"/>
    </source>
</evidence>
<dbReference type="SUPFAM" id="SSF46689">
    <property type="entry name" value="Homeodomain-like"/>
    <property type="match status" value="1"/>
</dbReference>
<name>A0ABW4E732_9LACO</name>
<dbReference type="EMBL" id="JBHTON010000029">
    <property type="protein sequence ID" value="MFD1485444.1"/>
    <property type="molecule type" value="Genomic_DNA"/>
</dbReference>
<protein>
    <submittedName>
        <fullName evidence="4">TetR/AcrR family transcriptional regulator</fullName>
    </submittedName>
</protein>
<evidence type="ECO:0000256" key="2">
    <source>
        <dbReference type="PROSITE-ProRule" id="PRU00335"/>
    </source>
</evidence>
<dbReference type="PANTHER" id="PTHR43479:SF7">
    <property type="entry name" value="TETR-FAMILY TRANSCRIPTIONAL REGULATOR"/>
    <property type="match status" value="1"/>
</dbReference>
<dbReference type="Pfam" id="PF00440">
    <property type="entry name" value="TetR_N"/>
    <property type="match status" value="1"/>
</dbReference>
<sequence length="169" mass="19932">MPDKRSIRTKREIQRALNSLIQQVPFSKITVNMIAKEAMIHRNTLYLYYADKYALLTEIFESSITINTSWRQNLLDHPFLLFNEIYKQSFHNTIVIQQNDSEFDEVITKCFTDLFASVIGDDYNQYFLLGRISAIITWINRTGQPYSIYKDGDKLDHIYTTQQFPEANK</sequence>
<comment type="caution">
    <text evidence="4">The sequence shown here is derived from an EMBL/GenBank/DDBJ whole genome shotgun (WGS) entry which is preliminary data.</text>
</comment>
<feature type="domain" description="HTH tetR-type" evidence="3">
    <location>
        <begin position="7"/>
        <end position="67"/>
    </location>
</feature>
<keyword evidence="1 2" id="KW-0238">DNA-binding</keyword>
<dbReference type="InterPro" id="IPR050624">
    <property type="entry name" value="HTH-type_Tx_Regulator"/>
</dbReference>
<evidence type="ECO:0000256" key="1">
    <source>
        <dbReference type="ARBA" id="ARBA00023125"/>
    </source>
</evidence>
<evidence type="ECO:0000313" key="5">
    <source>
        <dbReference type="Proteomes" id="UP001597252"/>
    </source>
</evidence>
<dbReference type="InterPro" id="IPR009057">
    <property type="entry name" value="Homeodomain-like_sf"/>
</dbReference>
<dbReference type="Proteomes" id="UP001597252">
    <property type="component" value="Unassembled WGS sequence"/>
</dbReference>
<proteinExistence type="predicted"/>
<accession>A0ABW4E732</accession>
<gene>
    <name evidence="4" type="ORF">ACFQ5J_09400</name>
</gene>
<dbReference type="PROSITE" id="PS50977">
    <property type="entry name" value="HTH_TETR_2"/>
    <property type="match status" value="1"/>
</dbReference>
<keyword evidence="5" id="KW-1185">Reference proteome</keyword>
<dbReference type="RefSeq" id="WP_125751288.1">
    <property type="nucleotide sequence ID" value="NZ_JBHTON010000029.1"/>
</dbReference>
<feature type="DNA-binding region" description="H-T-H motif" evidence="2">
    <location>
        <begin position="30"/>
        <end position="49"/>
    </location>
</feature>
<reference evidence="5" key="1">
    <citation type="journal article" date="2019" name="Int. J. Syst. Evol. Microbiol.">
        <title>The Global Catalogue of Microorganisms (GCM) 10K type strain sequencing project: providing services to taxonomists for standard genome sequencing and annotation.</title>
        <authorList>
            <consortium name="The Broad Institute Genomics Platform"/>
            <consortium name="The Broad Institute Genome Sequencing Center for Infectious Disease"/>
            <person name="Wu L."/>
            <person name="Ma J."/>
        </authorList>
    </citation>
    <scope>NUCLEOTIDE SEQUENCE [LARGE SCALE GENOMIC DNA]</scope>
    <source>
        <strain evidence="5">CCM 8903</strain>
    </source>
</reference>
<evidence type="ECO:0000259" key="3">
    <source>
        <dbReference type="PROSITE" id="PS50977"/>
    </source>
</evidence>
<dbReference type="Gene3D" id="1.10.357.10">
    <property type="entry name" value="Tetracycline Repressor, domain 2"/>
    <property type="match status" value="1"/>
</dbReference>
<dbReference type="PANTHER" id="PTHR43479">
    <property type="entry name" value="ACREF/ENVCD OPERON REPRESSOR-RELATED"/>
    <property type="match status" value="1"/>
</dbReference>
<dbReference type="InterPro" id="IPR001647">
    <property type="entry name" value="HTH_TetR"/>
</dbReference>
<organism evidence="4 5">
    <name type="scientific">Lacticaseibacillus baoqingensis</name>
    <dbReference type="NCBI Taxonomy" id="2486013"/>
    <lineage>
        <taxon>Bacteria</taxon>
        <taxon>Bacillati</taxon>
        <taxon>Bacillota</taxon>
        <taxon>Bacilli</taxon>
        <taxon>Lactobacillales</taxon>
        <taxon>Lactobacillaceae</taxon>
        <taxon>Lacticaseibacillus</taxon>
    </lineage>
</organism>